<evidence type="ECO:0000313" key="6">
    <source>
        <dbReference type="Proteomes" id="UP000018144"/>
    </source>
</evidence>
<feature type="region of interest" description="Disordered" evidence="3">
    <location>
        <begin position="486"/>
        <end position="539"/>
    </location>
</feature>
<dbReference type="GO" id="GO:0008270">
    <property type="term" value="F:zinc ion binding"/>
    <property type="evidence" value="ECO:0007669"/>
    <property type="project" value="InterPro"/>
</dbReference>
<dbReference type="PANTHER" id="PTHR47654:SF5">
    <property type="entry name" value="TRANSCRIPTION FACTOR DOMAIN-CONTAINING PROTEIN"/>
    <property type="match status" value="1"/>
</dbReference>
<protein>
    <submittedName>
        <fullName evidence="5">Similar to Protein STB5 acc. no. P38699</fullName>
    </submittedName>
</protein>
<gene>
    <name evidence="5" type="ORF">PCON_03701</name>
</gene>
<dbReference type="InterPro" id="IPR007219">
    <property type="entry name" value="XnlR_reg_dom"/>
</dbReference>
<feature type="compositionally biased region" description="Low complexity" evidence="3">
    <location>
        <begin position="523"/>
        <end position="539"/>
    </location>
</feature>
<dbReference type="eggNOG" id="ENOG502RZ6G">
    <property type="taxonomic scope" value="Eukaryota"/>
</dbReference>
<evidence type="ECO:0000259" key="4">
    <source>
        <dbReference type="SMART" id="SM00906"/>
    </source>
</evidence>
<feature type="region of interest" description="Disordered" evidence="3">
    <location>
        <begin position="767"/>
        <end position="793"/>
    </location>
</feature>
<evidence type="ECO:0000256" key="1">
    <source>
        <dbReference type="ARBA" id="ARBA00023242"/>
    </source>
</evidence>
<name>U4LVB7_PYROM</name>
<dbReference type="EMBL" id="HF936538">
    <property type="protein sequence ID" value="CCX34437.1"/>
    <property type="molecule type" value="Genomic_DNA"/>
</dbReference>
<dbReference type="InterPro" id="IPR053230">
    <property type="entry name" value="Trans_reg_galc"/>
</dbReference>
<dbReference type="AlphaFoldDB" id="U4LVB7"/>
<dbReference type="GO" id="GO:0000981">
    <property type="term" value="F:DNA-binding transcription factor activity, RNA polymerase II-specific"/>
    <property type="evidence" value="ECO:0007669"/>
    <property type="project" value="InterPro"/>
</dbReference>
<evidence type="ECO:0000313" key="5">
    <source>
        <dbReference type="EMBL" id="CCX34437.1"/>
    </source>
</evidence>
<evidence type="ECO:0000256" key="3">
    <source>
        <dbReference type="SAM" id="MobiDB-lite"/>
    </source>
</evidence>
<dbReference type="Pfam" id="PF04082">
    <property type="entry name" value="Fungal_trans"/>
    <property type="match status" value="1"/>
</dbReference>
<dbReference type="OrthoDB" id="5296287at2759"/>
<dbReference type="PANTHER" id="PTHR47654">
    <property type="entry name" value="ZN(II)2CYS6 TRANSCRIPTION FACTOR (EUROFUNG)-RELATED"/>
    <property type="match status" value="1"/>
</dbReference>
<feature type="compositionally biased region" description="Polar residues" evidence="3">
    <location>
        <begin position="190"/>
        <end position="206"/>
    </location>
</feature>
<feature type="region of interest" description="Disordered" evidence="3">
    <location>
        <begin position="1"/>
        <end position="25"/>
    </location>
</feature>
<feature type="domain" description="Xylanolytic transcriptional activator regulatory" evidence="4">
    <location>
        <begin position="369"/>
        <end position="442"/>
    </location>
</feature>
<feature type="region of interest" description="Disordered" evidence="3">
    <location>
        <begin position="185"/>
        <end position="209"/>
    </location>
</feature>
<dbReference type="GO" id="GO:0006351">
    <property type="term" value="P:DNA-templated transcription"/>
    <property type="evidence" value="ECO:0007669"/>
    <property type="project" value="InterPro"/>
</dbReference>
<feature type="compositionally biased region" description="Basic and acidic residues" evidence="3">
    <location>
        <begin position="769"/>
        <end position="778"/>
    </location>
</feature>
<feature type="region of interest" description="Disordered" evidence="3">
    <location>
        <begin position="929"/>
        <end position="956"/>
    </location>
</feature>
<feature type="coiled-coil region" evidence="2">
    <location>
        <begin position="72"/>
        <end position="106"/>
    </location>
</feature>
<reference evidence="5 6" key="1">
    <citation type="journal article" date="2013" name="PLoS Genet.">
        <title>The genome and development-dependent transcriptomes of Pyronema confluens: a window into fungal evolution.</title>
        <authorList>
            <person name="Traeger S."/>
            <person name="Altegoer F."/>
            <person name="Freitag M."/>
            <person name="Gabaldon T."/>
            <person name="Kempken F."/>
            <person name="Kumar A."/>
            <person name="Marcet-Houben M."/>
            <person name="Poggeler S."/>
            <person name="Stajich J.E."/>
            <person name="Nowrousian M."/>
        </authorList>
    </citation>
    <scope>NUCLEOTIDE SEQUENCE [LARGE SCALE GENOMIC DNA]</scope>
    <source>
        <strain evidence="6">CBS 100304</strain>
        <tissue evidence="5">Vegetative mycelium</tissue>
    </source>
</reference>
<dbReference type="InterPro" id="IPR001138">
    <property type="entry name" value="Zn2Cys6_DnaBD"/>
</dbReference>
<feature type="compositionally biased region" description="Polar residues" evidence="3">
    <location>
        <begin position="1"/>
        <end position="20"/>
    </location>
</feature>
<dbReference type="Proteomes" id="UP000018144">
    <property type="component" value="Unassembled WGS sequence"/>
</dbReference>
<accession>U4LVB7</accession>
<dbReference type="OMA" id="STINYHI"/>
<dbReference type="SMART" id="SM00906">
    <property type="entry name" value="Fungal_trans"/>
    <property type="match status" value="1"/>
</dbReference>
<proteinExistence type="predicted"/>
<sequence>MASNSSGPRDSIGTDGSSVNAALKVPIPRIRKNSAKPRDEAVQHRVSHACEPCRQRKTKDFKINCYYADGKRDRAKNEMINLKTRIDIYENLLQQLKAQVDSAGQLAITKALQGVNINLRVHDNGSQNHEHIRDGESLVSAEVGSTGSIDHIKEDYSENTPYPTGYMGKSSEVAWIQRVAQQLAEEADNSPMNTSRKSSFSGQPTRGRSFDSAVADEEYQFQTPAYHLDDLSITAPPGVEAEPAFLLPDRKVADQLLNIYFTTFYPSFPIVSKKTFMNQYNHLYEVFFPQGSHRWMAMLNLKFAIGALYAKLINADWRGEDTDHLKYFARARLLYLNDNSVLEVADLQQVQLIGLTGMYLLASNQTNRAWHVIGLAIRYAQTLGLNLRSDVQSYTEVEKELRVRMWYALYSIEHILCFMTGRPASIRNKDCSVPLPRPIDDDIGNPDDENAYNIALKQCSEEAMMTPQSSNSNLAINSTTAFASSSNSCTPSHASGSNPRTPQMQTPDGVHLSVGHPPNHGNHASASSSRSPFSHSTSPTMPLQSSYAASYFLEHTKLNKITASVLSRLYSPDTINRSWSDIQGTISALELSVVKWRADLPAIWDFGNIGRASVDQPFARERMSLAFQYHNARILINRPCLCRLDYRIPNESNRSRGFNRSAAATCVQGARDTVALLPDNLDPIALISISPWWCLLHYLVSAGAILMVEISMRAEHNPQQAEGLLADAKKVVRWLRAMSHGNVAAERSWAVLSKLLIVSAPKIGGDTSDVERDLEDIPKGTPAAPQQRTSAPSMLPPGMQAQPQVQMAQLFAPRDEGLSDLFRGVLDDHTFPFGNIPIHSPFDNLMVAGYSHPSPHAPGMSPHHPGVSPHQQLSPVPQVQQVHSPQVQAVTTAGEGAFGGFTMVPQGQHSQDQVGRLQKRLSRGVGQISMPPPMKFWGQDEFPQSPQSPKGRKRGV</sequence>
<dbReference type="CDD" id="cd00067">
    <property type="entry name" value="GAL4"/>
    <property type="match status" value="1"/>
</dbReference>
<keyword evidence="6" id="KW-1185">Reference proteome</keyword>
<dbReference type="GO" id="GO:0003677">
    <property type="term" value="F:DNA binding"/>
    <property type="evidence" value="ECO:0007669"/>
    <property type="project" value="InterPro"/>
</dbReference>
<dbReference type="CDD" id="cd12148">
    <property type="entry name" value="fungal_TF_MHR"/>
    <property type="match status" value="1"/>
</dbReference>
<evidence type="ECO:0000256" key="2">
    <source>
        <dbReference type="SAM" id="Coils"/>
    </source>
</evidence>
<organism evidence="5 6">
    <name type="scientific">Pyronema omphalodes (strain CBS 100304)</name>
    <name type="common">Pyronema confluens</name>
    <dbReference type="NCBI Taxonomy" id="1076935"/>
    <lineage>
        <taxon>Eukaryota</taxon>
        <taxon>Fungi</taxon>
        <taxon>Dikarya</taxon>
        <taxon>Ascomycota</taxon>
        <taxon>Pezizomycotina</taxon>
        <taxon>Pezizomycetes</taxon>
        <taxon>Pezizales</taxon>
        <taxon>Pyronemataceae</taxon>
        <taxon>Pyronema</taxon>
    </lineage>
</organism>
<keyword evidence="1" id="KW-0539">Nucleus</keyword>
<feature type="compositionally biased region" description="Polar residues" evidence="3">
    <location>
        <begin position="489"/>
        <end position="506"/>
    </location>
</feature>
<keyword evidence="2" id="KW-0175">Coiled coil</keyword>